<evidence type="ECO:0000313" key="3">
    <source>
        <dbReference type="Proteomes" id="UP000319817"/>
    </source>
</evidence>
<proteinExistence type="predicted"/>
<keyword evidence="1" id="KW-0472">Membrane</keyword>
<keyword evidence="1" id="KW-1133">Transmembrane helix</keyword>
<name>A0A517NW37_9BACT</name>
<gene>
    <name evidence="2" type="ORF">K239x_33320</name>
</gene>
<dbReference type="EMBL" id="CP036526">
    <property type="protein sequence ID" value="QDT11337.1"/>
    <property type="molecule type" value="Genomic_DNA"/>
</dbReference>
<dbReference type="GO" id="GO:0015562">
    <property type="term" value="F:efflux transmembrane transporter activity"/>
    <property type="evidence" value="ECO:0007669"/>
    <property type="project" value="InterPro"/>
</dbReference>
<dbReference type="SUPFAM" id="SSF56954">
    <property type="entry name" value="Outer membrane efflux proteins (OEP)"/>
    <property type="match status" value="1"/>
</dbReference>
<accession>A0A517NW37</accession>
<dbReference type="Proteomes" id="UP000319817">
    <property type="component" value="Chromosome"/>
</dbReference>
<evidence type="ECO:0000256" key="1">
    <source>
        <dbReference type="SAM" id="Phobius"/>
    </source>
</evidence>
<evidence type="ECO:0000313" key="2">
    <source>
        <dbReference type="EMBL" id="QDT11337.1"/>
    </source>
</evidence>
<dbReference type="Gene3D" id="1.20.1600.10">
    <property type="entry name" value="Outer membrane efflux proteins (OEP)"/>
    <property type="match status" value="1"/>
</dbReference>
<organism evidence="2 3">
    <name type="scientific">Stieleria marina</name>
    <dbReference type="NCBI Taxonomy" id="1930275"/>
    <lineage>
        <taxon>Bacteria</taxon>
        <taxon>Pseudomonadati</taxon>
        <taxon>Planctomycetota</taxon>
        <taxon>Planctomycetia</taxon>
        <taxon>Pirellulales</taxon>
        <taxon>Pirellulaceae</taxon>
        <taxon>Stieleria</taxon>
    </lineage>
</organism>
<feature type="transmembrane region" description="Helical" evidence="1">
    <location>
        <begin position="12"/>
        <end position="31"/>
    </location>
</feature>
<sequence>MLNSDHPRKSVAIYLPVTLGSALAGSLLLGGCHFGKRQSAPTYHPERGQSSVIPASANLIANPMLGNGSVLGGAISGHQASTSSTSYQVAPPASPASITAALTPPSVQSPKQMLSAWELLGGSHLRLLQSSALQSGSGSRAYADGGNQVLAVGGPNVATRQTLKQVANAYVDVRYHLERMQDLYDNLAIQEQAVAQAKQRRADGKAGRMDVLQSESAVGLTKSMMAPIRNELETSVARLTSLTGREVSPAMLKGIAHSPQLRFPDLDRRLPAAVLRQRHDVRQAEQQVVSMGVQSGIPEVTMMPHLSLQGELTAKNPTGGSQPSTLNESLDFNLGGAETWSFAAVEADSQNGVAGLPGGLPGGSGQAYSPIGQSMKGFQSTVYSAADHVESLLTQYHQALLDVEMLQQTQESASEAARLALQQFKVDRIEGSYVTNAQMRRVEAGQSLAQSRARLASLAIDLLVATGGECYPDADPSKLYGK</sequence>
<protein>
    <submittedName>
        <fullName evidence="2">Outer membrane efflux protein</fullName>
    </submittedName>
</protein>
<dbReference type="OrthoDB" id="9770517at2"/>
<dbReference type="RefSeq" id="WP_145419187.1">
    <property type="nucleotide sequence ID" value="NZ_CP036526.1"/>
</dbReference>
<keyword evidence="1" id="KW-0812">Transmembrane</keyword>
<dbReference type="InterPro" id="IPR010131">
    <property type="entry name" value="MdtP/NodT-like"/>
</dbReference>
<dbReference type="PANTHER" id="PTHR30203:SF30">
    <property type="entry name" value="OUTER MEMBRANE PROTEIN-RELATED"/>
    <property type="match status" value="1"/>
</dbReference>
<keyword evidence="3" id="KW-1185">Reference proteome</keyword>
<dbReference type="AlphaFoldDB" id="A0A517NW37"/>
<reference evidence="2 3" key="1">
    <citation type="submission" date="2019-02" db="EMBL/GenBank/DDBJ databases">
        <title>Deep-cultivation of Planctomycetes and their phenomic and genomic characterization uncovers novel biology.</title>
        <authorList>
            <person name="Wiegand S."/>
            <person name="Jogler M."/>
            <person name="Boedeker C."/>
            <person name="Pinto D."/>
            <person name="Vollmers J."/>
            <person name="Rivas-Marin E."/>
            <person name="Kohn T."/>
            <person name="Peeters S.H."/>
            <person name="Heuer A."/>
            <person name="Rast P."/>
            <person name="Oberbeckmann S."/>
            <person name="Bunk B."/>
            <person name="Jeske O."/>
            <person name="Meyerdierks A."/>
            <person name="Storesund J.E."/>
            <person name="Kallscheuer N."/>
            <person name="Luecker S."/>
            <person name="Lage O.M."/>
            <person name="Pohl T."/>
            <person name="Merkel B.J."/>
            <person name="Hornburger P."/>
            <person name="Mueller R.-W."/>
            <person name="Bruemmer F."/>
            <person name="Labrenz M."/>
            <person name="Spormann A.M."/>
            <person name="Op den Camp H."/>
            <person name="Overmann J."/>
            <person name="Amann R."/>
            <person name="Jetten M.S.M."/>
            <person name="Mascher T."/>
            <person name="Medema M.H."/>
            <person name="Devos D.P."/>
            <person name="Kaster A.-K."/>
            <person name="Ovreas L."/>
            <person name="Rohde M."/>
            <person name="Galperin M.Y."/>
            <person name="Jogler C."/>
        </authorList>
    </citation>
    <scope>NUCLEOTIDE SEQUENCE [LARGE SCALE GENOMIC DNA]</scope>
    <source>
        <strain evidence="2 3">K23_9</strain>
    </source>
</reference>
<dbReference type="PANTHER" id="PTHR30203">
    <property type="entry name" value="OUTER MEMBRANE CATION EFFLUX PROTEIN"/>
    <property type="match status" value="1"/>
</dbReference>